<dbReference type="InterPro" id="IPR007561">
    <property type="entry name" value="Cell_div_SepF/SepF-rel"/>
</dbReference>
<evidence type="ECO:0000313" key="7">
    <source>
        <dbReference type="EMBL" id="MDI9242613.1"/>
    </source>
</evidence>
<organism evidence="7 8">
    <name type="scientific">Fusibacillus kribbianus</name>
    <dbReference type="NCBI Taxonomy" id="3044208"/>
    <lineage>
        <taxon>Bacteria</taxon>
        <taxon>Bacillati</taxon>
        <taxon>Bacillota</taxon>
        <taxon>Clostridia</taxon>
        <taxon>Lachnospirales</taxon>
        <taxon>Lachnospiraceae</taxon>
        <taxon>Fusibacillus</taxon>
    </lineage>
</organism>
<name>A0AAP4BCP7_9FIRM</name>
<evidence type="ECO:0000256" key="6">
    <source>
        <dbReference type="SAM" id="MobiDB-lite"/>
    </source>
</evidence>
<keyword evidence="8" id="KW-1185">Reference proteome</keyword>
<keyword evidence="1 5" id="KW-0132">Cell division</keyword>
<gene>
    <name evidence="5" type="primary">sepF</name>
    <name evidence="7" type="ORF">QJ036_09040</name>
</gene>
<sequence>MSKFIDKFLDSMKLNDEDDYEYEDDYMYDEEEEEEQPKKSFFRREKKAAVPDDEPEMEPISRTRPRTASNVVPMRSATRGGMEVCMVKPGTIGDAREIVDTLLSGRAVVINMEGIPTEIAQKIIDFTSGACYSINGNLQKISNFIFIATPQSVELSGDFEDLMGGGN</sequence>
<dbReference type="Proteomes" id="UP001300383">
    <property type="component" value="Unassembled WGS sequence"/>
</dbReference>
<dbReference type="InterPro" id="IPR038594">
    <property type="entry name" value="SepF-like_sf"/>
</dbReference>
<accession>A0AAP4BCP7</accession>
<keyword evidence="2 5" id="KW-0717">Septation</keyword>
<reference evidence="7 8" key="1">
    <citation type="submission" date="2023-05" db="EMBL/GenBank/DDBJ databases">
        <title>[ruminococcus] sp. nov., isolated from a pig farm feces dump.</title>
        <authorList>
            <person name="Chang Y.-H."/>
        </authorList>
    </citation>
    <scope>NUCLEOTIDE SEQUENCE [LARGE SCALE GENOMIC DNA]</scope>
    <source>
        <strain evidence="7 8">YH-rum2234</strain>
    </source>
</reference>
<dbReference type="AlphaFoldDB" id="A0AAP4BCP7"/>
<comment type="caution">
    <text evidence="7">The sequence shown here is derived from an EMBL/GenBank/DDBJ whole genome shotgun (WGS) entry which is preliminary data.</text>
</comment>
<dbReference type="HAMAP" id="MF_01197">
    <property type="entry name" value="SepF"/>
    <property type="match status" value="1"/>
</dbReference>
<dbReference type="Pfam" id="PF04472">
    <property type="entry name" value="SepF"/>
    <property type="match status" value="1"/>
</dbReference>
<evidence type="ECO:0000256" key="3">
    <source>
        <dbReference type="ARBA" id="ARBA00023306"/>
    </source>
</evidence>
<dbReference type="Gene3D" id="3.30.110.150">
    <property type="entry name" value="SepF-like protein"/>
    <property type="match status" value="1"/>
</dbReference>
<protein>
    <recommendedName>
        <fullName evidence="5">Cell division protein SepF</fullName>
    </recommendedName>
</protein>
<dbReference type="InterPro" id="IPR023052">
    <property type="entry name" value="Cell_div_SepF"/>
</dbReference>
<evidence type="ECO:0000256" key="5">
    <source>
        <dbReference type="HAMAP-Rule" id="MF_01197"/>
    </source>
</evidence>
<dbReference type="GO" id="GO:0043093">
    <property type="term" value="P:FtsZ-dependent cytokinesis"/>
    <property type="evidence" value="ECO:0007669"/>
    <property type="project" value="UniProtKB-UniRule"/>
</dbReference>
<dbReference type="GO" id="GO:0005737">
    <property type="term" value="C:cytoplasm"/>
    <property type="evidence" value="ECO:0007669"/>
    <property type="project" value="UniProtKB-SubCell"/>
</dbReference>
<comment type="function">
    <text evidence="4 5">Cell division protein that is part of the divisome complex and is recruited early to the Z-ring. Probably stimulates Z-ring formation, perhaps through the cross-linking of FtsZ protofilaments. Its function overlaps with FtsA.</text>
</comment>
<comment type="subunit">
    <text evidence="5">Homodimer. Interacts with FtsZ.</text>
</comment>
<comment type="similarity">
    <text evidence="5">Belongs to the SepF family.</text>
</comment>
<dbReference type="EMBL" id="JASGBQ010000015">
    <property type="protein sequence ID" value="MDI9242613.1"/>
    <property type="molecule type" value="Genomic_DNA"/>
</dbReference>
<dbReference type="PANTHER" id="PTHR35798">
    <property type="entry name" value="CELL DIVISION PROTEIN SEPF"/>
    <property type="match status" value="1"/>
</dbReference>
<evidence type="ECO:0000313" key="8">
    <source>
        <dbReference type="Proteomes" id="UP001300383"/>
    </source>
</evidence>
<feature type="compositionally biased region" description="Acidic residues" evidence="6">
    <location>
        <begin position="20"/>
        <end position="35"/>
    </location>
</feature>
<evidence type="ECO:0000256" key="4">
    <source>
        <dbReference type="ARBA" id="ARBA00044936"/>
    </source>
</evidence>
<evidence type="ECO:0000256" key="2">
    <source>
        <dbReference type="ARBA" id="ARBA00023210"/>
    </source>
</evidence>
<keyword evidence="3 5" id="KW-0131">Cell cycle</keyword>
<proteinExistence type="inferred from homology"/>
<keyword evidence="5" id="KW-0963">Cytoplasm</keyword>
<comment type="subcellular location">
    <subcellularLocation>
        <location evidence="5">Cytoplasm</location>
    </subcellularLocation>
    <text evidence="5">Localizes to the division site, in a FtsZ-dependent manner.</text>
</comment>
<dbReference type="PANTHER" id="PTHR35798:SF1">
    <property type="entry name" value="CELL DIVISION PROTEIN SEPF"/>
    <property type="match status" value="1"/>
</dbReference>
<dbReference type="GO" id="GO:0000917">
    <property type="term" value="P:division septum assembly"/>
    <property type="evidence" value="ECO:0007669"/>
    <property type="project" value="UniProtKB-KW"/>
</dbReference>
<evidence type="ECO:0000256" key="1">
    <source>
        <dbReference type="ARBA" id="ARBA00022618"/>
    </source>
</evidence>
<dbReference type="RefSeq" id="WP_283231058.1">
    <property type="nucleotide sequence ID" value="NZ_JASGBQ010000015.1"/>
</dbReference>
<feature type="region of interest" description="Disordered" evidence="6">
    <location>
        <begin position="20"/>
        <end position="68"/>
    </location>
</feature>